<evidence type="ECO:0000256" key="14">
    <source>
        <dbReference type="ARBA" id="ARBA00033189"/>
    </source>
</evidence>
<dbReference type="InterPro" id="IPR005146">
    <property type="entry name" value="B3/B4_tRNA-bd"/>
</dbReference>
<evidence type="ECO:0000256" key="7">
    <source>
        <dbReference type="ARBA" id="ARBA00022598"/>
    </source>
</evidence>
<dbReference type="FunFam" id="3.50.40.10:FF:000002">
    <property type="entry name" value="phenylalanine--tRNA ligase beta subunit"/>
    <property type="match status" value="1"/>
</dbReference>
<dbReference type="PANTHER" id="PTHR10947">
    <property type="entry name" value="PHENYLALANYL-TRNA SYNTHETASE BETA CHAIN AND LEUCINE-RICH REPEAT-CONTAINING PROTEIN 47"/>
    <property type="match status" value="1"/>
</dbReference>
<dbReference type="SMART" id="SM00874">
    <property type="entry name" value="B5"/>
    <property type="match status" value="1"/>
</dbReference>
<dbReference type="Pfam" id="PF17759">
    <property type="entry name" value="tRNA_synthFbeta"/>
    <property type="match status" value="1"/>
</dbReference>
<organism evidence="17 18">
    <name type="scientific">Ridgeia piscesae</name>
    <name type="common">Tubeworm</name>
    <dbReference type="NCBI Taxonomy" id="27915"/>
    <lineage>
        <taxon>Eukaryota</taxon>
        <taxon>Metazoa</taxon>
        <taxon>Spiralia</taxon>
        <taxon>Lophotrochozoa</taxon>
        <taxon>Annelida</taxon>
        <taxon>Polychaeta</taxon>
        <taxon>Sedentaria</taxon>
        <taxon>Canalipalpata</taxon>
        <taxon>Sabellida</taxon>
        <taxon>Siboglinidae</taxon>
        <taxon>Ridgeia</taxon>
    </lineage>
</organism>
<keyword evidence="11" id="KW-0460">Magnesium</keyword>
<dbReference type="SUPFAM" id="SSF55681">
    <property type="entry name" value="Class II aaRS and biotin synthetases"/>
    <property type="match status" value="1"/>
</dbReference>
<dbReference type="Gene3D" id="3.40.50.1240">
    <property type="entry name" value="Phosphoglycerate mutase-like"/>
    <property type="match status" value="2"/>
</dbReference>
<evidence type="ECO:0000256" key="3">
    <source>
        <dbReference type="ARBA" id="ARBA00007438"/>
    </source>
</evidence>
<dbReference type="GO" id="GO:0005524">
    <property type="term" value="F:ATP binding"/>
    <property type="evidence" value="ECO:0007669"/>
    <property type="project" value="UniProtKB-KW"/>
</dbReference>
<sequence length="911" mass="100111">MIAKEQGADKAIGASETLIFKIDVPANRYDLLCVEGLTRGLLVFQQKIAVPRYVAVTPSSGQLQRLTIKPSTSRVRPFAVAAILRNTTFTKGRYQSFIDLQDKLHQNICRKRTLVAIGTHDLDTLQGPFTYDALPPKDIKFQALNQPKEHTATELMDIYSTDMQLKHYLHIIQDKPVYPVIYDSKGVVLSMPPIINGHHSRIREDTRNVLIECTATDLNKANIVLDTVVCMFSEYCAEKFVIEKVEVTYPDGRKTLCPELVYRTEKVSVDDINKKIGISESAENIASLLTKMCLKSEVVDGGANITVEVPPTRHDVIHACDIMEDVAIAFGYNNIRQTIPNTNCIAAQFGINKLTDLLRIDIAAAGFTEALTFALCASEDVADKMRKKIEDIKAVHIANPKTAEFQIARTSLLPGILKTIASNRKMPLPLKLFEISDVVLRDTEKDVGARNQRNFCAVYYSKTSGFEVIKGLLDRTMQLLEAPPGEYDHGYCLRPTDGQLDTKLSEIGEQQAALIAQRLQYDKFSHIFCSDLRRASRTCEVIKEQNKVSNRELTRDPRLRERAYGIFEGKSKTYYLTTLKKAKKLSTEYTPPGGESLQQLRARAVDFFRDLCTQLRQLIGSQHDGNTCDNPMDVNPTRRHNAASFSSSNGSPSGNFVFGESCCDASLMGAQQGLVPTEPCCTIVPEVTHTNSGSTSSSGCSSMTADGNPDAPDTLNLPGCPAPCKDSPVDGNVRCVTDLGSPLSEPSPSLESVSSFEDDYGRGGIGEPVFDANIRTTIVAPKTADHGCPNVSLSPIFEHRLPSISSVSSGRNSSFDDGEIPLLLAEVLVVSHGGFLKELFCHFVDDLGCKIPGGRGYALQVSPNTGLSKFTVSISSGEEPPRLTCLSIHDKDHLMYIDMQPVGKSVQPQNV</sequence>
<comment type="subcellular location">
    <subcellularLocation>
        <location evidence="2">Cytoplasm</location>
    </subcellularLocation>
</comment>
<evidence type="ECO:0000256" key="11">
    <source>
        <dbReference type="ARBA" id="ARBA00022842"/>
    </source>
</evidence>
<name>A0AAD9KQ90_RIDPI</name>
<evidence type="ECO:0000256" key="13">
    <source>
        <dbReference type="ARBA" id="ARBA00023146"/>
    </source>
</evidence>
<keyword evidence="18" id="KW-1185">Reference proteome</keyword>
<dbReference type="CDD" id="cd07067">
    <property type="entry name" value="HP_PGM_like"/>
    <property type="match status" value="1"/>
</dbReference>
<dbReference type="InterPro" id="IPR041616">
    <property type="entry name" value="PheRS_beta_core"/>
</dbReference>
<dbReference type="PANTHER" id="PTHR10947:SF0">
    <property type="entry name" value="PHENYLALANINE--TRNA LIGASE BETA SUBUNIT"/>
    <property type="match status" value="1"/>
</dbReference>
<evidence type="ECO:0000313" key="18">
    <source>
        <dbReference type="Proteomes" id="UP001209878"/>
    </source>
</evidence>
<evidence type="ECO:0000256" key="6">
    <source>
        <dbReference type="ARBA" id="ARBA00022490"/>
    </source>
</evidence>
<keyword evidence="6" id="KW-0963">Cytoplasm</keyword>
<keyword evidence="7" id="KW-0436">Ligase</keyword>
<feature type="domain" description="B5" evidence="16">
    <location>
        <begin position="260"/>
        <end position="337"/>
    </location>
</feature>
<dbReference type="InterPro" id="IPR045864">
    <property type="entry name" value="aa-tRNA-synth_II/BPL/LPL"/>
</dbReference>
<dbReference type="GO" id="GO:0004826">
    <property type="term" value="F:phenylalanine-tRNA ligase activity"/>
    <property type="evidence" value="ECO:0007669"/>
    <property type="project" value="UniProtKB-EC"/>
</dbReference>
<dbReference type="PROSITE" id="PS51483">
    <property type="entry name" value="B5"/>
    <property type="match status" value="1"/>
</dbReference>
<proteinExistence type="inferred from homology"/>
<dbReference type="InterPro" id="IPR005147">
    <property type="entry name" value="tRNA_synthase_B5-dom"/>
</dbReference>
<dbReference type="InterPro" id="IPR004531">
    <property type="entry name" value="Phe-tRNA-synth_IIc_bsu_arc_euk"/>
</dbReference>
<dbReference type="SUPFAM" id="SSF56037">
    <property type="entry name" value="PheT/TilS domain"/>
    <property type="match status" value="1"/>
</dbReference>
<evidence type="ECO:0000256" key="1">
    <source>
        <dbReference type="ARBA" id="ARBA00001946"/>
    </source>
</evidence>
<evidence type="ECO:0000256" key="2">
    <source>
        <dbReference type="ARBA" id="ARBA00004496"/>
    </source>
</evidence>
<evidence type="ECO:0000256" key="12">
    <source>
        <dbReference type="ARBA" id="ARBA00022917"/>
    </source>
</evidence>
<dbReference type="Gene3D" id="3.50.40.10">
    <property type="entry name" value="Phenylalanyl-trna Synthetase, Chain B, domain 3"/>
    <property type="match status" value="1"/>
</dbReference>
<dbReference type="GO" id="GO:0003723">
    <property type="term" value="F:RNA binding"/>
    <property type="evidence" value="ECO:0007669"/>
    <property type="project" value="InterPro"/>
</dbReference>
<evidence type="ECO:0000256" key="9">
    <source>
        <dbReference type="ARBA" id="ARBA00022741"/>
    </source>
</evidence>
<keyword evidence="12" id="KW-0648">Protein biosynthesis</keyword>
<dbReference type="InterPro" id="IPR040659">
    <property type="entry name" value="PhetRS_B1"/>
</dbReference>
<dbReference type="Pfam" id="PF03483">
    <property type="entry name" value="B3_4"/>
    <property type="match status" value="1"/>
</dbReference>
<dbReference type="GO" id="GO:0000287">
    <property type="term" value="F:magnesium ion binding"/>
    <property type="evidence" value="ECO:0007669"/>
    <property type="project" value="InterPro"/>
</dbReference>
<dbReference type="Gene3D" id="3.30.56.10">
    <property type="match status" value="2"/>
</dbReference>
<evidence type="ECO:0000256" key="5">
    <source>
        <dbReference type="ARBA" id="ARBA00017032"/>
    </source>
</evidence>
<dbReference type="AlphaFoldDB" id="A0AAD9KQ90"/>
<dbReference type="EMBL" id="JAODUO010000726">
    <property type="protein sequence ID" value="KAK2175512.1"/>
    <property type="molecule type" value="Genomic_DNA"/>
</dbReference>
<dbReference type="Proteomes" id="UP001209878">
    <property type="component" value="Unassembled WGS sequence"/>
</dbReference>
<evidence type="ECO:0000256" key="8">
    <source>
        <dbReference type="ARBA" id="ARBA00022723"/>
    </source>
</evidence>
<dbReference type="SUPFAM" id="SSF53254">
    <property type="entry name" value="Phosphoglycerate mutase-like"/>
    <property type="match status" value="1"/>
</dbReference>
<dbReference type="GO" id="GO:0009328">
    <property type="term" value="C:phenylalanine-tRNA ligase complex"/>
    <property type="evidence" value="ECO:0007669"/>
    <property type="project" value="TreeGrafter"/>
</dbReference>
<keyword evidence="10" id="KW-0067">ATP-binding</keyword>
<feature type="binding site" evidence="15">
    <location>
        <begin position="561"/>
        <end position="564"/>
    </location>
    <ligand>
        <name>substrate</name>
    </ligand>
</feature>
<comment type="similarity">
    <text evidence="3">Belongs to the phenylalanyl-tRNA synthetase beta subunit family. Type 2 subfamily.</text>
</comment>
<dbReference type="SUPFAM" id="SSF46955">
    <property type="entry name" value="Putative DNA-binding domain"/>
    <property type="match status" value="1"/>
</dbReference>
<gene>
    <name evidence="17" type="ORF">NP493_727g01074</name>
</gene>
<keyword evidence="8" id="KW-0479">Metal-binding</keyword>
<dbReference type="Pfam" id="PF03484">
    <property type="entry name" value="B5"/>
    <property type="match status" value="1"/>
</dbReference>
<dbReference type="GO" id="GO:0006432">
    <property type="term" value="P:phenylalanyl-tRNA aminoacylation"/>
    <property type="evidence" value="ECO:0007669"/>
    <property type="project" value="InterPro"/>
</dbReference>
<dbReference type="InterPro" id="IPR029033">
    <property type="entry name" value="His_PPase_superfam"/>
</dbReference>
<accession>A0AAD9KQ90</accession>
<protein>
    <recommendedName>
        <fullName evidence="5">Phenylalanine--tRNA ligase beta subunit</fullName>
        <ecNumber evidence="4">6.1.1.20</ecNumber>
    </recommendedName>
    <alternativeName>
        <fullName evidence="14">Phenylalanyl-tRNA synthetase beta subunit</fullName>
    </alternativeName>
</protein>
<dbReference type="InterPro" id="IPR020825">
    <property type="entry name" value="Phe-tRNA_synthase-like_B3/B4"/>
</dbReference>
<evidence type="ECO:0000256" key="15">
    <source>
        <dbReference type="PIRSR" id="PIRSR613078-2"/>
    </source>
</evidence>
<feature type="binding site" evidence="15">
    <location>
        <position position="572"/>
    </location>
    <ligand>
        <name>substrate</name>
    </ligand>
</feature>
<dbReference type="InterPro" id="IPR009061">
    <property type="entry name" value="DNA-bd_dom_put_sf"/>
</dbReference>
<feature type="binding site" evidence="15">
    <location>
        <position position="534"/>
    </location>
    <ligand>
        <name>substrate</name>
    </ligand>
</feature>
<keyword evidence="13" id="KW-0030">Aminoacyl-tRNA synthetase</keyword>
<reference evidence="17" key="1">
    <citation type="journal article" date="2023" name="Mol. Biol. Evol.">
        <title>Third-Generation Sequencing Reveals the Adaptive Role of the Epigenome in Three Deep-Sea Polychaetes.</title>
        <authorList>
            <person name="Perez M."/>
            <person name="Aroh O."/>
            <person name="Sun Y."/>
            <person name="Lan Y."/>
            <person name="Juniper S.K."/>
            <person name="Young C.R."/>
            <person name="Angers B."/>
            <person name="Qian P.Y."/>
        </authorList>
    </citation>
    <scope>NUCLEOTIDE SEQUENCE</scope>
    <source>
        <strain evidence="17">R07B-5</strain>
    </source>
</reference>
<dbReference type="InterPro" id="IPR045060">
    <property type="entry name" value="Phe-tRNA-ligase_IIc_bsu"/>
</dbReference>
<evidence type="ECO:0000313" key="17">
    <source>
        <dbReference type="EMBL" id="KAK2175512.1"/>
    </source>
</evidence>
<dbReference type="EC" id="6.1.1.20" evidence="4"/>
<evidence type="ECO:0000256" key="10">
    <source>
        <dbReference type="ARBA" id="ARBA00022840"/>
    </source>
</evidence>
<keyword evidence="9" id="KW-0547">Nucleotide-binding</keyword>
<dbReference type="InterPro" id="IPR013078">
    <property type="entry name" value="His_Pase_superF_clade-1"/>
</dbReference>
<evidence type="ECO:0000259" key="16">
    <source>
        <dbReference type="PROSITE" id="PS51483"/>
    </source>
</evidence>
<evidence type="ECO:0000256" key="4">
    <source>
        <dbReference type="ARBA" id="ARBA00012814"/>
    </source>
</evidence>
<dbReference type="Pfam" id="PF18262">
    <property type="entry name" value="PhetRS_B1"/>
    <property type="match status" value="1"/>
</dbReference>
<dbReference type="Gene3D" id="3.30.930.10">
    <property type="entry name" value="Bira Bifunctional Protein, Domain 2"/>
    <property type="match status" value="1"/>
</dbReference>
<dbReference type="Pfam" id="PF00300">
    <property type="entry name" value="His_Phos_1"/>
    <property type="match status" value="1"/>
</dbReference>
<comment type="cofactor">
    <cofactor evidence="1">
        <name>Mg(2+)</name>
        <dbReference type="ChEBI" id="CHEBI:18420"/>
    </cofactor>
</comment>
<dbReference type="FunFam" id="3.30.56.10:FF:000003">
    <property type="entry name" value="Phenylalanine--tRNA ligase beta subunit"/>
    <property type="match status" value="1"/>
</dbReference>
<dbReference type="NCBIfam" id="TIGR00471">
    <property type="entry name" value="pheT_arch"/>
    <property type="match status" value="1"/>
</dbReference>
<comment type="caution">
    <text evidence="17">The sequence shown here is derived from an EMBL/GenBank/DDBJ whole genome shotgun (WGS) entry which is preliminary data.</text>
</comment>
<dbReference type="SMART" id="SM00873">
    <property type="entry name" value="B3_4"/>
    <property type="match status" value="1"/>
</dbReference>